<evidence type="ECO:0000256" key="4">
    <source>
        <dbReference type="PIRSR" id="PIRSR000858-1"/>
    </source>
</evidence>
<dbReference type="AlphaFoldDB" id="A0A134CJP2"/>
<dbReference type="PIRSF" id="PIRSF000858">
    <property type="entry name" value="SCOT-t"/>
    <property type="match status" value="1"/>
</dbReference>
<keyword evidence="2 3" id="KW-0808">Transferase</keyword>
<evidence type="ECO:0000313" key="6">
    <source>
        <dbReference type="Proteomes" id="UP000070160"/>
    </source>
</evidence>
<evidence type="ECO:0000256" key="2">
    <source>
        <dbReference type="ARBA" id="ARBA00022679"/>
    </source>
</evidence>
<dbReference type="EMBL" id="LSDT01000012">
    <property type="protein sequence ID" value="KXB92430.1"/>
    <property type="molecule type" value="Genomic_DNA"/>
</dbReference>
<dbReference type="PANTHER" id="PTHR43293:SF1">
    <property type="entry name" value="ACETATE COA-TRANSFERASE YDIF"/>
    <property type="match status" value="1"/>
</dbReference>
<dbReference type="GO" id="GO:0046952">
    <property type="term" value="P:ketone body catabolic process"/>
    <property type="evidence" value="ECO:0007669"/>
    <property type="project" value="InterPro"/>
</dbReference>
<dbReference type="Gene3D" id="3.40.1080.10">
    <property type="entry name" value="Glutaconate Coenzyme A-transferase"/>
    <property type="match status" value="2"/>
</dbReference>
<accession>A0A134CJP2</accession>
<proteinExistence type="inferred from homology"/>
<evidence type="ECO:0000256" key="3">
    <source>
        <dbReference type="PIRNR" id="PIRNR000858"/>
    </source>
</evidence>
<feature type="active site" description="5-glutamyl coenzyme A thioester intermediate" evidence="4">
    <location>
        <position position="329"/>
    </location>
</feature>
<dbReference type="PATRIC" id="fig|1588748.3.peg.414"/>
<comment type="caution">
    <text evidence="5">The sequence shown here is derived from an EMBL/GenBank/DDBJ whole genome shotgun (WGS) entry which is preliminary data.</text>
</comment>
<organism evidence="5 6">
    <name type="scientific">Megasphaera hutchinsoni</name>
    <dbReference type="NCBI Taxonomy" id="1588748"/>
    <lineage>
        <taxon>Bacteria</taxon>
        <taxon>Bacillati</taxon>
        <taxon>Bacillota</taxon>
        <taxon>Negativicutes</taxon>
        <taxon>Veillonellales</taxon>
        <taxon>Veillonellaceae</taxon>
        <taxon>Megasphaera</taxon>
    </lineage>
</organism>
<protein>
    <submittedName>
        <fullName evidence="5">CoA transferase</fullName>
    </submittedName>
</protein>
<dbReference type="GO" id="GO:0008410">
    <property type="term" value="F:CoA-transferase activity"/>
    <property type="evidence" value="ECO:0007669"/>
    <property type="project" value="InterPro"/>
</dbReference>
<dbReference type="PANTHER" id="PTHR43293">
    <property type="entry name" value="ACETATE COA-TRANSFERASE YDIF"/>
    <property type="match status" value="1"/>
</dbReference>
<name>A0A134CJP2_9FIRM</name>
<evidence type="ECO:0000313" key="5">
    <source>
        <dbReference type="EMBL" id="KXB92430.1"/>
    </source>
</evidence>
<dbReference type="STRING" id="1588748.HMPREF3182_00426"/>
<comment type="similarity">
    <text evidence="1 3">Belongs to the 3-oxoacid CoA-transferase family.</text>
</comment>
<dbReference type="SMART" id="SM00882">
    <property type="entry name" value="CoA_trans"/>
    <property type="match status" value="1"/>
</dbReference>
<keyword evidence="6" id="KW-1185">Reference proteome</keyword>
<evidence type="ECO:0000256" key="1">
    <source>
        <dbReference type="ARBA" id="ARBA00007154"/>
    </source>
</evidence>
<dbReference type="InterPro" id="IPR014388">
    <property type="entry name" value="3-oxoacid_CoA-transferase"/>
</dbReference>
<reference evidence="6" key="1">
    <citation type="submission" date="2016-01" db="EMBL/GenBank/DDBJ databases">
        <authorList>
            <person name="Mitreva M."/>
            <person name="Pepin K.H."/>
            <person name="Mihindukulasuriya K.A."/>
            <person name="Fulton R."/>
            <person name="Fronick C."/>
            <person name="O'Laughlin M."/>
            <person name="Miner T."/>
            <person name="Herter B."/>
            <person name="Rosa B.A."/>
            <person name="Cordes M."/>
            <person name="Tomlinson C."/>
            <person name="Wollam A."/>
            <person name="Palsikar V.B."/>
            <person name="Mardis E.R."/>
            <person name="Wilson R.K."/>
        </authorList>
    </citation>
    <scope>NUCLEOTIDE SEQUENCE [LARGE SCALE GENOMIC DNA]</scope>
    <source>
        <strain evidence="6">KA00182</strain>
    </source>
</reference>
<dbReference type="SUPFAM" id="SSF100950">
    <property type="entry name" value="NagB/RpiA/CoA transferase-like"/>
    <property type="match status" value="2"/>
</dbReference>
<sequence length="521" mass="56173">MDTTMKQVKIITPAEAAALVKDNDTLTSMGFVGCSHPEALTKALEKRFLETGSPKNLTYLYSASQGTRKGVAGEHLAHEGLLKRLIIGHYQTVPALAKLATENKIEAYNYSQGTMCHMFRAIAGKKIGVFTDVGLHTFLDPRNGGGRVNEKTTEDLVKLINIDGKEQLFYPTFPIHVAFLRGTYADEAGNITTHEEVAPLENLTVAQAVHNCGGIVIVQVRKIVKHGSLDARMVTIPGIYVDYVVEADASDHEQAFGCEYDPSLSGAARVTTSTGGNMIPLDAKKIIGRRGALALKDDAVVNLGVGAPEYVATVAGEEGISDRFTLTVENGALGGVPQGGPQFGATRNPEAFVAQDYQFDFYDGGGLDIAFLGLAQCSESGDINVSRFGPRIAGCGGFVHISQKTPNVYFCGTFTNGGLKVAVENGKLKILQEGKSKKFIKAVDQVTFNGAYAAEMGKNVWYLTERCVFKLTAKGLKLMEVAPGIDVEKDILAHMDFKPIIEDYTTMDARIFNEGIMGLKK</sequence>
<dbReference type="InterPro" id="IPR037171">
    <property type="entry name" value="NagB/RpiA_transferase-like"/>
</dbReference>
<dbReference type="Proteomes" id="UP000070160">
    <property type="component" value="Unassembled WGS sequence"/>
</dbReference>
<dbReference type="InterPro" id="IPR004165">
    <property type="entry name" value="CoA_trans_fam_I"/>
</dbReference>
<dbReference type="Pfam" id="PF01144">
    <property type="entry name" value="CoA_trans"/>
    <property type="match status" value="1"/>
</dbReference>
<gene>
    <name evidence="5" type="ORF">HMPREF3182_00426</name>
</gene>